<dbReference type="GO" id="GO:0005737">
    <property type="term" value="C:cytoplasm"/>
    <property type="evidence" value="ECO:0007669"/>
    <property type="project" value="UniProtKB-SubCell"/>
</dbReference>
<organism evidence="8 9">
    <name type="scientific">Drosophila willistoni</name>
    <name type="common">Fruit fly</name>
    <dbReference type="NCBI Taxonomy" id="7260"/>
    <lineage>
        <taxon>Eukaryota</taxon>
        <taxon>Metazoa</taxon>
        <taxon>Ecdysozoa</taxon>
        <taxon>Arthropoda</taxon>
        <taxon>Hexapoda</taxon>
        <taxon>Insecta</taxon>
        <taxon>Pterygota</taxon>
        <taxon>Neoptera</taxon>
        <taxon>Endopterygota</taxon>
        <taxon>Diptera</taxon>
        <taxon>Brachycera</taxon>
        <taxon>Muscomorpha</taxon>
        <taxon>Ephydroidea</taxon>
        <taxon>Drosophilidae</taxon>
        <taxon>Drosophila</taxon>
        <taxon>Sophophora</taxon>
    </lineage>
</organism>
<dbReference type="InterPro" id="IPR012945">
    <property type="entry name" value="Tubulin-bd_cofactor_C_dom"/>
</dbReference>
<keyword evidence="9" id="KW-1185">Reference proteome</keyword>
<keyword evidence="4" id="KW-0007">Acetylation</keyword>
<dbReference type="GO" id="GO:0015631">
    <property type="term" value="F:tubulin binding"/>
    <property type="evidence" value="ECO:0007669"/>
    <property type="project" value="InterPro"/>
</dbReference>
<dbReference type="PhylomeDB" id="B4MTU6"/>
<dbReference type="eggNOG" id="KOG2512">
    <property type="taxonomic scope" value="Eukaryota"/>
</dbReference>
<proteinExistence type="inferred from homology"/>
<keyword evidence="3" id="KW-0963">Cytoplasm</keyword>
<dbReference type="SMART" id="SM00673">
    <property type="entry name" value="CARP"/>
    <property type="match status" value="2"/>
</dbReference>
<sequence>MEDSVDGTRKDHVLDRLNKRNKDRQNYLDVKLEQRSKDCIENEGVDYFAQTFGQRAYDIEQSIKSVQLTSGGDAPPALNQLTKHFADITMQIQELQNYLTASTMFLSDFKIKSCQNMLNSLTSSSDEARQRLIPKKKFGFSGKKTSVNVKQKPQLIDKPDAMEKLETAEKKVKQFDWTIANSKNRHLILSGDDVNGQDITISNLSHCLIELQGHPGSVQISKAAHCTILCGPISRSFFAEHLTNCTLAIACQQLRLHSSQSVCIYLHVTCRAIIEDSNGIDIAEYNYDYPELENDYIKSGLNKSQNNYTDVADFNWLSPDIPSPNWTLLKDYAAPNWTAQRREFLSKHNVNDNIPHNDNNAIVKDISII</sequence>
<dbReference type="OMA" id="YFQHEIT"/>
<gene>
    <name evidence="8" type="primary">Dwil\GK23765</name>
    <name evidence="8" type="ORF">Dwil_GK23765</name>
</gene>
<dbReference type="Pfam" id="PF16752">
    <property type="entry name" value="TBCC_N"/>
    <property type="match status" value="1"/>
</dbReference>
<dbReference type="InterPro" id="IPR017901">
    <property type="entry name" value="C-CAP_CF_C-like"/>
</dbReference>
<dbReference type="FunCoup" id="B4MTU6">
    <property type="interactions" value="1189"/>
</dbReference>
<dbReference type="PROSITE" id="PS51329">
    <property type="entry name" value="C_CAP_COFACTOR_C"/>
    <property type="match status" value="1"/>
</dbReference>
<dbReference type="Proteomes" id="UP000007798">
    <property type="component" value="Unassembled WGS sequence"/>
</dbReference>
<dbReference type="HOGENOM" id="CLU_032612_2_1_1"/>
<dbReference type="SMR" id="B4MTU6"/>
<dbReference type="InterPro" id="IPR006599">
    <property type="entry name" value="CARP_motif"/>
</dbReference>
<feature type="domain" description="C-CAP/cofactor C-like" evidence="7">
    <location>
        <begin position="159"/>
        <end position="316"/>
    </location>
</feature>
<evidence type="ECO:0000256" key="3">
    <source>
        <dbReference type="ARBA" id="ARBA00022490"/>
    </source>
</evidence>
<comment type="subunit">
    <text evidence="6">Supercomplex made of cofactors A to E. Cofactors A and D function by capturing and stabilizing tubulin in a quasi-native conformation. Cofactor E binds to the cofactor D-tubulin complex; interaction with cofactor C then causes the release of tubulin polypeptides that are committed to the native state.</text>
</comment>
<dbReference type="PANTHER" id="PTHR15139">
    <property type="entry name" value="TUBULIN FOLDING COFACTOR C"/>
    <property type="match status" value="1"/>
</dbReference>
<evidence type="ECO:0000313" key="8">
    <source>
        <dbReference type="EMBL" id="EDW75535.1"/>
    </source>
</evidence>
<dbReference type="InterPro" id="IPR016098">
    <property type="entry name" value="CAP/MinC_C"/>
</dbReference>
<keyword evidence="5" id="KW-0143">Chaperone</keyword>
<comment type="similarity">
    <text evidence="2">Belongs to the TBCC family.</text>
</comment>
<reference evidence="8 9" key="1">
    <citation type="journal article" date="2007" name="Nature">
        <title>Evolution of genes and genomes on the Drosophila phylogeny.</title>
        <authorList>
            <consortium name="Drosophila 12 Genomes Consortium"/>
            <person name="Clark A.G."/>
            <person name="Eisen M.B."/>
            <person name="Smith D.R."/>
            <person name="Bergman C.M."/>
            <person name="Oliver B."/>
            <person name="Markow T.A."/>
            <person name="Kaufman T.C."/>
            <person name="Kellis M."/>
            <person name="Gelbart W."/>
            <person name="Iyer V.N."/>
            <person name="Pollard D.A."/>
            <person name="Sackton T.B."/>
            <person name="Larracuente A.M."/>
            <person name="Singh N.D."/>
            <person name="Abad J.P."/>
            <person name="Abt D.N."/>
            <person name="Adryan B."/>
            <person name="Aguade M."/>
            <person name="Akashi H."/>
            <person name="Anderson W.W."/>
            <person name="Aquadro C.F."/>
            <person name="Ardell D.H."/>
            <person name="Arguello R."/>
            <person name="Artieri C.G."/>
            <person name="Barbash D.A."/>
            <person name="Barker D."/>
            <person name="Barsanti P."/>
            <person name="Batterham P."/>
            <person name="Batzoglou S."/>
            <person name="Begun D."/>
            <person name="Bhutkar A."/>
            <person name="Blanco E."/>
            <person name="Bosak S.A."/>
            <person name="Bradley R.K."/>
            <person name="Brand A.D."/>
            <person name="Brent M.R."/>
            <person name="Brooks A.N."/>
            <person name="Brown R.H."/>
            <person name="Butlin R.K."/>
            <person name="Caggese C."/>
            <person name="Calvi B.R."/>
            <person name="Bernardo de Carvalho A."/>
            <person name="Caspi A."/>
            <person name="Castrezana S."/>
            <person name="Celniker S.E."/>
            <person name="Chang J.L."/>
            <person name="Chapple C."/>
            <person name="Chatterji S."/>
            <person name="Chinwalla A."/>
            <person name="Civetta A."/>
            <person name="Clifton S.W."/>
            <person name="Comeron J.M."/>
            <person name="Costello J.C."/>
            <person name="Coyne J.A."/>
            <person name="Daub J."/>
            <person name="David R.G."/>
            <person name="Delcher A.L."/>
            <person name="Delehaunty K."/>
            <person name="Do C.B."/>
            <person name="Ebling H."/>
            <person name="Edwards K."/>
            <person name="Eickbush T."/>
            <person name="Evans J.D."/>
            <person name="Filipski A."/>
            <person name="Findeiss S."/>
            <person name="Freyhult E."/>
            <person name="Fulton L."/>
            <person name="Fulton R."/>
            <person name="Garcia A.C."/>
            <person name="Gardiner A."/>
            <person name="Garfield D.A."/>
            <person name="Garvin B.E."/>
            <person name="Gibson G."/>
            <person name="Gilbert D."/>
            <person name="Gnerre S."/>
            <person name="Godfrey J."/>
            <person name="Good R."/>
            <person name="Gotea V."/>
            <person name="Gravely B."/>
            <person name="Greenberg A.J."/>
            <person name="Griffiths-Jones S."/>
            <person name="Gross S."/>
            <person name="Guigo R."/>
            <person name="Gustafson E.A."/>
            <person name="Haerty W."/>
            <person name="Hahn M.W."/>
            <person name="Halligan D.L."/>
            <person name="Halpern A.L."/>
            <person name="Halter G.M."/>
            <person name="Han M.V."/>
            <person name="Heger A."/>
            <person name="Hillier L."/>
            <person name="Hinrichs A.S."/>
            <person name="Holmes I."/>
            <person name="Hoskins R.A."/>
            <person name="Hubisz M.J."/>
            <person name="Hultmark D."/>
            <person name="Huntley M.A."/>
            <person name="Jaffe D.B."/>
            <person name="Jagadeeshan S."/>
            <person name="Jeck W.R."/>
            <person name="Johnson J."/>
            <person name="Jones C.D."/>
            <person name="Jordan W.C."/>
            <person name="Karpen G.H."/>
            <person name="Kataoka E."/>
            <person name="Keightley P.D."/>
            <person name="Kheradpour P."/>
            <person name="Kirkness E.F."/>
            <person name="Koerich L.B."/>
            <person name="Kristiansen K."/>
            <person name="Kudrna D."/>
            <person name="Kulathinal R.J."/>
            <person name="Kumar S."/>
            <person name="Kwok R."/>
            <person name="Lander E."/>
            <person name="Langley C.H."/>
            <person name="Lapoint R."/>
            <person name="Lazzaro B.P."/>
            <person name="Lee S.J."/>
            <person name="Levesque L."/>
            <person name="Li R."/>
            <person name="Lin C.F."/>
            <person name="Lin M.F."/>
            <person name="Lindblad-Toh K."/>
            <person name="Llopart A."/>
            <person name="Long M."/>
            <person name="Low L."/>
            <person name="Lozovsky E."/>
            <person name="Lu J."/>
            <person name="Luo M."/>
            <person name="Machado C.A."/>
            <person name="Makalowski W."/>
            <person name="Marzo M."/>
            <person name="Matsuda M."/>
            <person name="Matzkin L."/>
            <person name="McAllister B."/>
            <person name="McBride C.S."/>
            <person name="McKernan B."/>
            <person name="McKernan K."/>
            <person name="Mendez-Lago M."/>
            <person name="Minx P."/>
            <person name="Mollenhauer M.U."/>
            <person name="Montooth K."/>
            <person name="Mount S.M."/>
            <person name="Mu X."/>
            <person name="Myers E."/>
            <person name="Negre B."/>
            <person name="Newfeld S."/>
            <person name="Nielsen R."/>
            <person name="Noor M.A."/>
            <person name="O'Grady P."/>
            <person name="Pachter L."/>
            <person name="Papaceit M."/>
            <person name="Parisi M.J."/>
            <person name="Parisi M."/>
            <person name="Parts L."/>
            <person name="Pedersen J.S."/>
            <person name="Pesole G."/>
            <person name="Phillippy A.M."/>
            <person name="Ponting C.P."/>
            <person name="Pop M."/>
            <person name="Porcelli D."/>
            <person name="Powell J.R."/>
            <person name="Prohaska S."/>
            <person name="Pruitt K."/>
            <person name="Puig M."/>
            <person name="Quesneville H."/>
            <person name="Ram K.R."/>
            <person name="Rand D."/>
            <person name="Rasmussen M.D."/>
            <person name="Reed L.K."/>
            <person name="Reenan R."/>
            <person name="Reily A."/>
            <person name="Remington K.A."/>
            <person name="Rieger T.T."/>
            <person name="Ritchie M.G."/>
            <person name="Robin C."/>
            <person name="Rogers Y.H."/>
            <person name="Rohde C."/>
            <person name="Rozas J."/>
            <person name="Rubenfield M.J."/>
            <person name="Ruiz A."/>
            <person name="Russo S."/>
            <person name="Salzberg S.L."/>
            <person name="Sanchez-Gracia A."/>
            <person name="Saranga D.J."/>
            <person name="Sato H."/>
            <person name="Schaeffer S.W."/>
            <person name="Schatz M.C."/>
            <person name="Schlenke T."/>
            <person name="Schwartz R."/>
            <person name="Segarra C."/>
            <person name="Singh R.S."/>
            <person name="Sirot L."/>
            <person name="Sirota M."/>
            <person name="Sisneros N.B."/>
            <person name="Smith C.D."/>
            <person name="Smith T.F."/>
            <person name="Spieth J."/>
            <person name="Stage D.E."/>
            <person name="Stark A."/>
            <person name="Stephan W."/>
            <person name="Strausberg R.L."/>
            <person name="Strempel S."/>
            <person name="Sturgill D."/>
            <person name="Sutton G."/>
            <person name="Sutton G.G."/>
            <person name="Tao W."/>
            <person name="Teichmann S."/>
            <person name="Tobari Y.N."/>
            <person name="Tomimura Y."/>
            <person name="Tsolas J.M."/>
            <person name="Valente V.L."/>
            <person name="Venter E."/>
            <person name="Venter J.C."/>
            <person name="Vicario S."/>
            <person name="Vieira F.G."/>
            <person name="Vilella A.J."/>
            <person name="Villasante A."/>
            <person name="Walenz B."/>
            <person name="Wang J."/>
            <person name="Wasserman M."/>
            <person name="Watts T."/>
            <person name="Wilson D."/>
            <person name="Wilson R.K."/>
            <person name="Wing R.A."/>
            <person name="Wolfner M.F."/>
            <person name="Wong A."/>
            <person name="Wong G.K."/>
            <person name="Wu C.I."/>
            <person name="Wu G."/>
            <person name="Yamamoto D."/>
            <person name="Yang H.P."/>
            <person name="Yang S.P."/>
            <person name="Yorke J.A."/>
            <person name="Yoshida K."/>
            <person name="Zdobnov E."/>
            <person name="Zhang P."/>
            <person name="Zhang Y."/>
            <person name="Zimin A.V."/>
            <person name="Baldwin J."/>
            <person name="Abdouelleil A."/>
            <person name="Abdulkadir J."/>
            <person name="Abebe A."/>
            <person name="Abera B."/>
            <person name="Abreu J."/>
            <person name="Acer S.C."/>
            <person name="Aftuck L."/>
            <person name="Alexander A."/>
            <person name="An P."/>
            <person name="Anderson E."/>
            <person name="Anderson S."/>
            <person name="Arachi H."/>
            <person name="Azer M."/>
            <person name="Bachantsang P."/>
            <person name="Barry A."/>
            <person name="Bayul T."/>
            <person name="Berlin A."/>
            <person name="Bessette D."/>
            <person name="Bloom T."/>
            <person name="Blye J."/>
            <person name="Boguslavskiy L."/>
            <person name="Bonnet C."/>
            <person name="Boukhgalter B."/>
            <person name="Bourzgui I."/>
            <person name="Brown A."/>
            <person name="Cahill P."/>
            <person name="Channer S."/>
            <person name="Cheshatsang Y."/>
            <person name="Chuda L."/>
            <person name="Citroen M."/>
            <person name="Collymore A."/>
            <person name="Cooke P."/>
            <person name="Costello M."/>
            <person name="D'Aco K."/>
            <person name="Daza R."/>
            <person name="De Haan G."/>
            <person name="DeGray S."/>
            <person name="DeMaso C."/>
            <person name="Dhargay N."/>
            <person name="Dooley K."/>
            <person name="Dooley E."/>
            <person name="Doricent M."/>
            <person name="Dorje P."/>
            <person name="Dorjee K."/>
            <person name="Dupes A."/>
            <person name="Elong R."/>
            <person name="Falk J."/>
            <person name="Farina A."/>
            <person name="Faro S."/>
            <person name="Ferguson D."/>
            <person name="Fisher S."/>
            <person name="Foley C.D."/>
            <person name="Franke A."/>
            <person name="Friedrich D."/>
            <person name="Gadbois L."/>
            <person name="Gearin G."/>
            <person name="Gearin C.R."/>
            <person name="Giannoukos G."/>
            <person name="Goode T."/>
            <person name="Graham J."/>
            <person name="Grandbois E."/>
            <person name="Grewal S."/>
            <person name="Gyaltsen K."/>
            <person name="Hafez N."/>
            <person name="Hagos B."/>
            <person name="Hall J."/>
            <person name="Henson C."/>
            <person name="Hollinger A."/>
            <person name="Honan T."/>
            <person name="Huard M.D."/>
            <person name="Hughes L."/>
            <person name="Hurhula B."/>
            <person name="Husby M.E."/>
            <person name="Kamat A."/>
            <person name="Kanga B."/>
            <person name="Kashin S."/>
            <person name="Khazanovich D."/>
            <person name="Kisner P."/>
            <person name="Lance K."/>
            <person name="Lara M."/>
            <person name="Lee W."/>
            <person name="Lennon N."/>
            <person name="Letendre F."/>
            <person name="LeVine R."/>
            <person name="Lipovsky A."/>
            <person name="Liu X."/>
            <person name="Liu J."/>
            <person name="Liu S."/>
            <person name="Lokyitsang T."/>
            <person name="Lokyitsang Y."/>
            <person name="Lubonja R."/>
            <person name="Lui A."/>
            <person name="MacDonald P."/>
            <person name="Magnisalis V."/>
            <person name="Maru K."/>
            <person name="Matthews C."/>
            <person name="McCusker W."/>
            <person name="McDonough S."/>
            <person name="Mehta T."/>
            <person name="Meldrim J."/>
            <person name="Meneus L."/>
            <person name="Mihai O."/>
            <person name="Mihalev A."/>
            <person name="Mihova T."/>
            <person name="Mittelman R."/>
            <person name="Mlenga V."/>
            <person name="Montmayeur A."/>
            <person name="Mulrain L."/>
            <person name="Navidi A."/>
            <person name="Naylor J."/>
            <person name="Negash T."/>
            <person name="Nguyen T."/>
            <person name="Nguyen N."/>
            <person name="Nicol R."/>
            <person name="Norbu C."/>
            <person name="Norbu N."/>
            <person name="Novod N."/>
            <person name="O'Neill B."/>
            <person name="Osman S."/>
            <person name="Markiewicz E."/>
            <person name="Oyono O.L."/>
            <person name="Patti C."/>
            <person name="Phunkhang P."/>
            <person name="Pierre F."/>
            <person name="Priest M."/>
            <person name="Raghuraman S."/>
            <person name="Rege F."/>
            <person name="Reyes R."/>
            <person name="Rise C."/>
            <person name="Rogov P."/>
            <person name="Ross K."/>
            <person name="Ryan E."/>
            <person name="Settipalli S."/>
            <person name="Shea T."/>
            <person name="Sherpa N."/>
            <person name="Shi L."/>
            <person name="Shih D."/>
            <person name="Sparrow T."/>
            <person name="Spaulding J."/>
            <person name="Stalker J."/>
            <person name="Stange-Thomann N."/>
            <person name="Stavropoulos S."/>
            <person name="Stone C."/>
            <person name="Strader C."/>
            <person name="Tesfaye S."/>
            <person name="Thomson T."/>
            <person name="Thoulutsang Y."/>
            <person name="Thoulutsang D."/>
            <person name="Topham K."/>
            <person name="Topping I."/>
            <person name="Tsamla T."/>
            <person name="Vassiliev H."/>
            <person name="Vo A."/>
            <person name="Wangchuk T."/>
            <person name="Wangdi T."/>
            <person name="Weiand M."/>
            <person name="Wilkinson J."/>
            <person name="Wilson A."/>
            <person name="Yadav S."/>
            <person name="Young G."/>
            <person name="Yu Q."/>
            <person name="Zembek L."/>
            <person name="Zhong D."/>
            <person name="Zimmer A."/>
            <person name="Zwirko Z."/>
            <person name="Jaffe D.B."/>
            <person name="Alvarez P."/>
            <person name="Brockman W."/>
            <person name="Butler J."/>
            <person name="Chin C."/>
            <person name="Gnerre S."/>
            <person name="Grabherr M."/>
            <person name="Kleber M."/>
            <person name="Mauceli E."/>
            <person name="MacCallum I."/>
        </authorList>
    </citation>
    <scope>NUCLEOTIDE SEQUENCE [LARGE SCALE GENOMIC DNA]</scope>
    <source>
        <strain evidence="9">Tucson 14030-0811.24</strain>
    </source>
</reference>
<dbReference type="Gene3D" id="2.160.20.70">
    <property type="match status" value="1"/>
</dbReference>
<evidence type="ECO:0000313" key="9">
    <source>
        <dbReference type="Proteomes" id="UP000007798"/>
    </source>
</evidence>
<dbReference type="Pfam" id="PF07986">
    <property type="entry name" value="TBCC"/>
    <property type="match status" value="1"/>
</dbReference>
<evidence type="ECO:0000256" key="2">
    <source>
        <dbReference type="ARBA" id="ARBA00008848"/>
    </source>
</evidence>
<dbReference type="STRING" id="7260.B4MTU6"/>
<accession>B4MTU6</accession>
<evidence type="ECO:0000256" key="5">
    <source>
        <dbReference type="ARBA" id="ARBA00023186"/>
    </source>
</evidence>
<dbReference type="InterPro" id="IPR038397">
    <property type="entry name" value="TBCC_N_sf"/>
</dbReference>
<dbReference type="KEGG" id="dwi:6641614"/>
<comment type="subcellular location">
    <subcellularLocation>
        <location evidence="1">Cytoplasm</location>
    </subcellularLocation>
</comment>
<dbReference type="InParanoid" id="B4MTU6"/>
<dbReference type="InterPro" id="IPR027684">
    <property type="entry name" value="TBCC"/>
</dbReference>
<dbReference type="AlphaFoldDB" id="B4MTU6"/>
<dbReference type="OrthoDB" id="194775at2759"/>
<dbReference type="InterPro" id="IPR031925">
    <property type="entry name" value="TBCC_N"/>
</dbReference>
<dbReference type="GO" id="GO:0007023">
    <property type="term" value="P:post-chaperonin tubulin folding pathway"/>
    <property type="evidence" value="ECO:0007669"/>
    <property type="project" value="InterPro"/>
</dbReference>
<protein>
    <recommendedName>
        <fullName evidence="7">C-CAP/cofactor C-like domain-containing protein</fullName>
    </recommendedName>
</protein>
<evidence type="ECO:0000256" key="6">
    <source>
        <dbReference type="ARBA" id="ARBA00026055"/>
    </source>
</evidence>
<dbReference type="PANTHER" id="PTHR15139:SF0">
    <property type="entry name" value="TUBULIN-SPECIFIC CHAPERONE C"/>
    <property type="match status" value="1"/>
</dbReference>
<dbReference type="EMBL" id="CH963852">
    <property type="protein sequence ID" value="EDW75535.1"/>
    <property type="molecule type" value="Genomic_DNA"/>
</dbReference>
<evidence type="ECO:0000256" key="1">
    <source>
        <dbReference type="ARBA" id="ARBA00004496"/>
    </source>
</evidence>
<evidence type="ECO:0000259" key="7">
    <source>
        <dbReference type="PROSITE" id="PS51329"/>
    </source>
</evidence>
<evidence type="ECO:0000256" key="4">
    <source>
        <dbReference type="ARBA" id="ARBA00022990"/>
    </source>
</evidence>
<name>B4MTU6_DROWI</name>
<dbReference type="Gene3D" id="1.20.58.1250">
    <property type="entry name" value="Tubulin Binding Cofactor C, N-terminal domain"/>
    <property type="match status" value="1"/>
</dbReference>
<dbReference type="GO" id="GO:0007021">
    <property type="term" value="P:tubulin complex assembly"/>
    <property type="evidence" value="ECO:0007669"/>
    <property type="project" value="TreeGrafter"/>
</dbReference>